<accession>A0A0W0VR91</accession>
<dbReference type="Proteomes" id="UP000054997">
    <property type="component" value="Unassembled WGS sequence"/>
</dbReference>
<evidence type="ECO:0000313" key="3">
    <source>
        <dbReference type="Proteomes" id="UP000054997"/>
    </source>
</evidence>
<proteinExistence type="predicted"/>
<protein>
    <submittedName>
        <fullName evidence="2">Uncharacterized protein</fullName>
    </submittedName>
</protein>
<dbReference type="InterPro" id="IPR044929">
    <property type="entry name" value="DNA/RNA_non-sp_Endonuclease_sf"/>
</dbReference>
<name>A0A0W0VR91_9GAMM</name>
<evidence type="ECO:0000256" key="1">
    <source>
        <dbReference type="SAM" id="MobiDB-lite"/>
    </source>
</evidence>
<gene>
    <name evidence="2" type="ORF">Llon_0426</name>
</gene>
<dbReference type="RefSeq" id="WP_058528444.1">
    <property type="nucleotide sequence ID" value="NZ_CAAAHZ010000001.1"/>
</dbReference>
<dbReference type="STRING" id="45068.Llon_0426"/>
<reference evidence="2 3" key="1">
    <citation type="submission" date="2015-11" db="EMBL/GenBank/DDBJ databases">
        <title>Genomic analysis of 38 Legionella species identifies large and diverse effector repertoires.</title>
        <authorList>
            <person name="Burstein D."/>
            <person name="Amaro F."/>
            <person name="Zusman T."/>
            <person name="Lifshitz Z."/>
            <person name="Cohen O."/>
            <person name="Gilbert J.A."/>
            <person name="Pupko T."/>
            <person name="Shuman H.A."/>
            <person name="Segal G."/>
        </authorList>
    </citation>
    <scope>NUCLEOTIDE SEQUENCE [LARGE SCALE GENOMIC DNA]</scope>
    <source>
        <strain evidence="2 3">ATCC 49505</strain>
    </source>
</reference>
<dbReference type="AlphaFoldDB" id="A0A0W0VR91"/>
<evidence type="ECO:0000313" key="2">
    <source>
        <dbReference type="EMBL" id="KTD22552.1"/>
    </source>
</evidence>
<dbReference type="PATRIC" id="fig|45068.5.peg.457"/>
<dbReference type="EMBL" id="LNYK01000007">
    <property type="protein sequence ID" value="KTD22552.1"/>
    <property type="molecule type" value="Genomic_DNA"/>
</dbReference>
<keyword evidence="3" id="KW-1185">Reference proteome</keyword>
<organism evidence="2 3">
    <name type="scientific">Legionella londiniensis</name>
    <dbReference type="NCBI Taxonomy" id="45068"/>
    <lineage>
        <taxon>Bacteria</taxon>
        <taxon>Pseudomonadati</taxon>
        <taxon>Pseudomonadota</taxon>
        <taxon>Gammaproteobacteria</taxon>
        <taxon>Legionellales</taxon>
        <taxon>Legionellaceae</taxon>
        <taxon>Legionella</taxon>
    </lineage>
</organism>
<feature type="region of interest" description="Disordered" evidence="1">
    <location>
        <begin position="39"/>
        <end position="58"/>
    </location>
</feature>
<dbReference type="Gene3D" id="3.40.570.10">
    <property type="entry name" value="Extracellular Endonuclease, subunit A"/>
    <property type="match status" value="1"/>
</dbReference>
<comment type="caution">
    <text evidence="2">The sequence shown here is derived from an EMBL/GenBank/DDBJ whole genome shotgun (WGS) entry which is preliminary data.</text>
</comment>
<sequence length="301" mass="34251">MKPSNNKLCFRVQTDTPKKKDSFKKSMENQGFNCFTPPRGIVKQDKTPEKLSTPNGKNHWKRQDRHFCFYQNQQTRIKLTFWEYNGEDSKAPSSPEKPKIQTVCFRDQKNPVIVTADSLKKVPAKRSLSQNAVMDNVSAAKRYQTFIAAIEELFDDHDFPEKLANRAEWLHLIAFTIAGGSNQEPQVKENLVVGSSVANINMRGYETYIKNWIKNSHAKELRIWASAEVYDVKNSERVAKSIQVHVEGLDKKGAVCFQTSVDFDALSSLSEERIYRHGFNTAGEVLLERANSSDDTPKLGS</sequence>